<evidence type="ECO:0000313" key="8">
    <source>
        <dbReference type="Proteomes" id="UP000433181"/>
    </source>
</evidence>
<proteinExistence type="inferred from homology"/>
<accession>A0A6I2ULN7</accession>
<evidence type="ECO:0000256" key="3">
    <source>
        <dbReference type="ARBA" id="ARBA00022630"/>
    </source>
</evidence>
<dbReference type="InterPro" id="IPR006094">
    <property type="entry name" value="Oxid_FAD_bind_N"/>
</dbReference>
<keyword evidence="4" id="KW-0274">FAD</keyword>
<dbReference type="Gene3D" id="1.10.45.10">
    <property type="entry name" value="Vanillyl-alcohol Oxidase, Chain A, domain 4"/>
    <property type="match status" value="1"/>
</dbReference>
<gene>
    <name evidence="7" type="ORF">FYJ84_11715</name>
</gene>
<dbReference type="EMBL" id="VUNR01000029">
    <property type="protein sequence ID" value="MSU09646.1"/>
    <property type="molecule type" value="Genomic_DNA"/>
</dbReference>
<dbReference type="Proteomes" id="UP000433181">
    <property type="component" value="Unassembled WGS sequence"/>
</dbReference>
<name>A0A6I2ULN7_9FIRM</name>
<dbReference type="InterPro" id="IPR016169">
    <property type="entry name" value="FAD-bd_PCMH_sub2"/>
</dbReference>
<dbReference type="PANTHER" id="PTHR42934">
    <property type="entry name" value="GLYCOLATE OXIDASE SUBUNIT GLCD"/>
    <property type="match status" value="1"/>
</dbReference>
<protein>
    <submittedName>
        <fullName evidence="7">FAD-binding protein</fullName>
    </submittedName>
</protein>
<dbReference type="Gene3D" id="3.30.465.10">
    <property type="match status" value="1"/>
</dbReference>
<evidence type="ECO:0000313" key="7">
    <source>
        <dbReference type="EMBL" id="MSU09646.1"/>
    </source>
</evidence>
<dbReference type="AlphaFoldDB" id="A0A6I2ULN7"/>
<keyword evidence="3" id="KW-0285">Flavoprotein</keyword>
<dbReference type="InterPro" id="IPR016171">
    <property type="entry name" value="Vanillyl_alc_oxidase_C-sub2"/>
</dbReference>
<evidence type="ECO:0000256" key="2">
    <source>
        <dbReference type="ARBA" id="ARBA00008000"/>
    </source>
</evidence>
<dbReference type="Pfam" id="PF02913">
    <property type="entry name" value="FAD-oxidase_C"/>
    <property type="match status" value="1"/>
</dbReference>
<dbReference type="GO" id="GO:0016491">
    <property type="term" value="F:oxidoreductase activity"/>
    <property type="evidence" value="ECO:0007669"/>
    <property type="project" value="UniProtKB-KW"/>
</dbReference>
<keyword evidence="5" id="KW-0560">Oxidoreductase</keyword>
<dbReference type="InterPro" id="IPR004113">
    <property type="entry name" value="FAD-bd_oxidored_4_C"/>
</dbReference>
<dbReference type="FunFam" id="3.30.70.2740:FF:000001">
    <property type="entry name" value="D-lactate dehydrogenase mitochondrial"/>
    <property type="match status" value="1"/>
</dbReference>
<dbReference type="PROSITE" id="PS51387">
    <property type="entry name" value="FAD_PCMH"/>
    <property type="match status" value="1"/>
</dbReference>
<sequence length="461" mass="49556">MEKTQLIEAMERIVGKEHVLHSPEALYEYSYDATPGHSYMPDVVVSPGTTQEVSEIMKYANAHRIPVYPRGSGTNLSAGTAPLKGGIVLLMLRFDKIIDVDLENLIAEVEVGVIVQDINDHIAQYGLIYPPDPGTVKTASLGGTIAENSGGLRGLKYGITKNYVQGLEVVLANGDIIHTGGKNVKDVSGYDMTKLFTGSEGTLGIVTKALLKLLPAPEATKSMIAVFDSIDDAGKAVSGIIAAKIIPATLEILDNATIRTVEDFTHVGLPVDADAILLIEVDGNPVVVEDEKAKVLEVLKANNAREVTLAKSAEHKAQLWTARRMALPCLAKLRPTTFVEDATIPRSKIPDFLRIVTKASKDHNVTIGTFGHAGDGNMHPTIVCDLRDEDEMKRVHDAMDDIFKGALALGGTLSGEHGIGLGKLPWMEQQHGKEGMNAMKAIKRALDPNLILNPGKLLGEC</sequence>
<evidence type="ECO:0000256" key="4">
    <source>
        <dbReference type="ARBA" id="ARBA00022827"/>
    </source>
</evidence>
<dbReference type="InterPro" id="IPR016166">
    <property type="entry name" value="FAD-bd_PCMH"/>
</dbReference>
<dbReference type="InterPro" id="IPR036318">
    <property type="entry name" value="FAD-bd_PCMH-like_sf"/>
</dbReference>
<evidence type="ECO:0000256" key="1">
    <source>
        <dbReference type="ARBA" id="ARBA00001974"/>
    </source>
</evidence>
<dbReference type="GO" id="GO:0071949">
    <property type="term" value="F:FAD binding"/>
    <property type="evidence" value="ECO:0007669"/>
    <property type="project" value="InterPro"/>
</dbReference>
<comment type="similarity">
    <text evidence="2">Belongs to the FAD-binding oxidoreductase/transferase type 4 family.</text>
</comment>
<feature type="domain" description="FAD-binding PCMH-type" evidence="6">
    <location>
        <begin position="37"/>
        <end position="216"/>
    </location>
</feature>
<dbReference type="PANTHER" id="PTHR42934:SF2">
    <property type="entry name" value="GLYCOLATE OXIDASE SUBUNIT GLCD"/>
    <property type="match status" value="1"/>
</dbReference>
<dbReference type="GeneID" id="96779595"/>
<dbReference type="InterPro" id="IPR051914">
    <property type="entry name" value="FAD-linked_OxidoTrans_Type4"/>
</dbReference>
<dbReference type="RefSeq" id="WP_154407816.1">
    <property type="nucleotide sequence ID" value="NZ_VUNR01000029.1"/>
</dbReference>
<comment type="caution">
    <text evidence="7">The sequence shown here is derived from an EMBL/GenBank/DDBJ whole genome shotgun (WGS) entry which is preliminary data.</text>
</comment>
<organism evidence="7 8">
    <name type="scientific">Anaerovibrio slackiae</name>
    <dbReference type="NCBI Taxonomy" id="2652309"/>
    <lineage>
        <taxon>Bacteria</taxon>
        <taxon>Bacillati</taxon>
        <taxon>Bacillota</taxon>
        <taxon>Negativicutes</taxon>
        <taxon>Selenomonadales</taxon>
        <taxon>Selenomonadaceae</taxon>
        <taxon>Anaerovibrio</taxon>
    </lineage>
</organism>
<dbReference type="SUPFAM" id="SSF55103">
    <property type="entry name" value="FAD-linked oxidases, C-terminal domain"/>
    <property type="match status" value="1"/>
</dbReference>
<comment type="cofactor">
    <cofactor evidence="1">
        <name>FAD</name>
        <dbReference type="ChEBI" id="CHEBI:57692"/>
    </cofactor>
</comment>
<evidence type="ECO:0000259" key="6">
    <source>
        <dbReference type="PROSITE" id="PS51387"/>
    </source>
</evidence>
<dbReference type="InterPro" id="IPR016164">
    <property type="entry name" value="FAD-linked_Oxase-like_C"/>
</dbReference>
<dbReference type="Pfam" id="PF01565">
    <property type="entry name" value="FAD_binding_4"/>
    <property type="match status" value="1"/>
</dbReference>
<evidence type="ECO:0000256" key="5">
    <source>
        <dbReference type="ARBA" id="ARBA00023002"/>
    </source>
</evidence>
<dbReference type="SUPFAM" id="SSF56176">
    <property type="entry name" value="FAD-binding/transporter-associated domain-like"/>
    <property type="match status" value="1"/>
</dbReference>
<dbReference type="Gene3D" id="3.30.70.2740">
    <property type="match status" value="1"/>
</dbReference>
<reference evidence="7 8" key="1">
    <citation type="submission" date="2019-08" db="EMBL/GenBank/DDBJ databases">
        <title>In-depth cultivation of the pig gut microbiome towards novel bacterial diversity and tailored functional studies.</title>
        <authorList>
            <person name="Wylensek D."/>
            <person name="Hitch T.C.A."/>
            <person name="Clavel T."/>
        </authorList>
    </citation>
    <scope>NUCLEOTIDE SEQUENCE [LARGE SCALE GENOMIC DNA]</scope>
    <source>
        <strain evidence="7 8">WCA-693-APC-5D-A</strain>
    </source>
</reference>
<dbReference type="FunFam" id="1.10.45.10:FF:000001">
    <property type="entry name" value="D-lactate dehydrogenase mitochondrial"/>
    <property type="match status" value="1"/>
</dbReference>
<keyword evidence="8" id="KW-1185">Reference proteome</keyword>